<dbReference type="InterPro" id="IPR036380">
    <property type="entry name" value="Isochorismatase-like_sf"/>
</dbReference>
<evidence type="ECO:0000313" key="3">
    <source>
        <dbReference type="EMBL" id="RGP53638.1"/>
    </source>
</evidence>
<dbReference type="RefSeq" id="WP_118131429.1">
    <property type="nucleotide sequence ID" value="NZ_LMAZ01000005.1"/>
</dbReference>
<dbReference type="EMBL" id="LMAZ01000005">
    <property type="protein sequence ID" value="RGP53638.1"/>
    <property type="molecule type" value="Genomic_DNA"/>
</dbReference>
<dbReference type="Gene3D" id="3.40.50.850">
    <property type="entry name" value="Isochorismatase-like"/>
    <property type="match status" value="1"/>
</dbReference>
<keyword evidence="4" id="KW-1185">Reference proteome</keyword>
<reference evidence="3 4" key="1">
    <citation type="journal article" date="2018" name="Syst. Appl. Microbiol.">
        <title>Pseudomonas gallaeciensis sp. nov., isolated from crude-oil-contaminated intertidal sand samples after the Prestige oil spill.</title>
        <authorList>
            <person name="Mulet M."/>
            <person name="Sanchez D."/>
            <person name="Rodriguez A.C."/>
            <person name="Nogales B."/>
            <person name="Bosch R."/>
            <person name="Busquets A."/>
            <person name="Gomila M."/>
            <person name="Lalucat J."/>
            <person name="Garcia-Valdes E."/>
        </authorList>
    </citation>
    <scope>NUCLEOTIDE SEQUENCE [LARGE SCALE GENOMIC DNA]</scope>
    <source>
        <strain evidence="3 4">V113</strain>
    </source>
</reference>
<dbReference type="InterPro" id="IPR050272">
    <property type="entry name" value="Isochorismatase-like_hydrls"/>
</dbReference>
<evidence type="ECO:0000259" key="2">
    <source>
        <dbReference type="Pfam" id="PF00857"/>
    </source>
</evidence>
<dbReference type="PANTHER" id="PTHR43540:SF1">
    <property type="entry name" value="ISOCHORISMATASE HYDROLASE"/>
    <property type="match status" value="1"/>
</dbReference>
<dbReference type="GO" id="GO:0016787">
    <property type="term" value="F:hydrolase activity"/>
    <property type="evidence" value="ECO:0007669"/>
    <property type="project" value="UniProtKB-KW"/>
</dbReference>
<proteinExistence type="predicted"/>
<evidence type="ECO:0000313" key="4">
    <source>
        <dbReference type="Proteomes" id="UP000265411"/>
    </source>
</evidence>
<evidence type="ECO:0000256" key="1">
    <source>
        <dbReference type="ARBA" id="ARBA00022801"/>
    </source>
</evidence>
<dbReference type="InterPro" id="IPR000868">
    <property type="entry name" value="Isochorismatase-like_dom"/>
</dbReference>
<name>A0A395R0L7_9PSED</name>
<gene>
    <name evidence="3" type="ORF">ASB58_14790</name>
</gene>
<protein>
    <submittedName>
        <fullName evidence="3">Isochorismatase</fullName>
    </submittedName>
</protein>
<feature type="domain" description="Isochorismatase-like" evidence="2">
    <location>
        <begin position="15"/>
        <end position="188"/>
    </location>
</feature>
<dbReference type="PANTHER" id="PTHR43540">
    <property type="entry name" value="PEROXYUREIDOACRYLATE/UREIDOACRYLATE AMIDOHYDROLASE-RELATED"/>
    <property type="match status" value="1"/>
</dbReference>
<comment type="caution">
    <text evidence="3">The sequence shown here is derived from an EMBL/GenBank/DDBJ whole genome shotgun (WGS) entry which is preliminary data.</text>
</comment>
<organism evidence="3 4">
    <name type="scientific">Pseudomonas abyssi</name>
    <dbReference type="NCBI Taxonomy" id="170540"/>
    <lineage>
        <taxon>Bacteria</taxon>
        <taxon>Pseudomonadati</taxon>
        <taxon>Pseudomonadota</taxon>
        <taxon>Gammaproteobacteria</taxon>
        <taxon>Pseudomonadales</taxon>
        <taxon>Pseudomonadaceae</taxon>
        <taxon>Pseudomonas</taxon>
    </lineage>
</organism>
<keyword evidence="1" id="KW-0378">Hydrolase</keyword>
<dbReference type="SUPFAM" id="SSF52499">
    <property type="entry name" value="Isochorismatase-like hydrolases"/>
    <property type="match status" value="1"/>
</dbReference>
<dbReference type="OrthoDB" id="5360912at2"/>
<dbReference type="AlphaFoldDB" id="A0A395R0L7"/>
<accession>A0A395R0L7</accession>
<dbReference type="Proteomes" id="UP000265411">
    <property type="component" value="Unassembled WGS sequence"/>
</dbReference>
<dbReference type="Pfam" id="PF00857">
    <property type="entry name" value="Isochorismatase"/>
    <property type="match status" value="1"/>
</dbReference>
<sequence length="196" mass="21232">MGLDSQMLKPAKRYALLLVDLSIGFTDPARSPLAAPVDAVIEANQTLLTAFRSRGLPVFFSTVMYDSPEQSAVFREKIPVLDILSHGSELVQIDPRVSPLDGEQVIVKHGASFFFGTDLAERLRQQQVDGVVVTGLTTSGCVRATVVDALQHDFRVLVPQEAVGDRDQGAHNANLKDMGIKYADVVNLEACLSLLA</sequence>